<protein>
    <submittedName>
        <fullName evidence="3">Heterokaryon incompatibility protein-domain-containing protein</fullName>
    </submittedName>
</protein>
<name>A0AAJ0HP33_9PEZI</name>
<feature type="domain" description="Heterokaryon incompatibility" evidence="2">
    <location>
        <begin position="3"/>
        <end position="142"/>
    </location>
</feature>
<feature type="region of interest" description="Disordered" evidence="1">
    <location>
        <begin position="179"/>
        <end position="208"/>
    </location>
</feature>
<dbReference type="Pfam" id="PF06985">
    <property type="entry name" value="HET"/>
    <property type="match status" value="1"/>
</dbReference>
<organism evidence="3 4">
    <name type="scientific">Lasiosphaeria hispida</name>
    <dbReference type="NCBI Taxonomy" id="260671"/>
    <lineage>
        <taxon>Eukaryota</taxon>
        <taxon>Fungi</taxon>
        <taxon>Dikarya</taxon>
        <taxon>Ascomycota</taxon>
        <taxon>Pezizomycotina</taxon>
        <taxon>Sordariomycetes</taxon>
        <taxon>Sordariomycetidae</taxon>
        <taxon>Sordariales</taxon>
        <taxon>Lasiosphaeriaceae</taxon>
        <taxon>Lasiosphaeria</taxon>
    </lineage>
</organism>
<reference evidence="3" key="2">
    <citation type="submission" date="2023-06" db="EMBL/GenBank/DDBJ databases">
        <authorList>
            <consortium name="Lawrence Berkeley National Laboratory"/>
            <person name="Haridas S."/>
            <person name="Hensen N."/>
            <person name="Bonometti L."/>
            <person name="Westerberg I."/>
            <person name="Brannstrom I.O."/>
            <person name="Guillou S."/>
            <person name="Cros-Aarteil S."/>
            <person name="Calhoun S."/>
            <person name="Kuo A."/>
            <person name="Mondo S."/>
            <person name="Pangilinan J."/>
            <person name="Riley R."/>
            <person name="Labutti K."/>
            <person name="Andreopoulos B."/>
            <person name="Lipzen A."/>
            <person name="Chen C."/>
            <person name="Yanf M."/>
            <person name="Daum C."/>
            <person name="Ng V."/>
            <person name="Clum A."/>
            <person name="Steindorff A."/>
            <person name="Ohm R."/>
            <person name="Martin F."/>
            <person name="Silar P."/>
            <person name="Natvig D."/>
            <person name="Lalanne C."/>
            <person name="Gautier V."/>
            <person name="Ament-Velasquez S.L."/>
            <person name="Kruys A."/>
            <person name="Hutchinson M.I."/>
            <person name="Powell A.J."/>
            <person name="Barry K."/>
            <person name="Miller A.N."/>
            <person name="Grigoriev I.V."/>
            <person name="Debuchy R."/>
            <person name="Gladieux P."/>
            <person name="Thoren M.H."/>
            <person name="Johannesson H."/>
        </authorList>
    </citation>
    <scope>NUCLEOTIDE SEQUENCE</scope>
    <source>
        <strain evidence="3">CBS 955.72</strain>
    </source>
</reference>
<dbReference type="PANTHER" id="PTHR24148:SF64">
    <property type="entry name" value="HETEROKARYON INCOMPATIBILITY DOMAIN-CONTAINING PROTEIN"/>
    <property type="match status" value="1"/>
</dbReference>
<dbReference type="PANTHER" id="PTHR24148">
    <property type="entry name" value="ANKYRIN REPEAT DOMAIN-CONTAINING PROTEIN 39 HOMOLOG-RELATED"/>
    <property type="match status" value="1"/>
</dbReference>
<dbReference type="InterPro" id="IPR010730">
    <property type="entry name" value="HET"/>
</dbReference>
<dbReference type="EMBL" id="JAUIQD010000003">
    <property type="protein sequence ID" value="KAK3358159.1"/>
    <property type="molecule type" value="Genomic_DNA"/>
</dbReference>
<evidence type="ECO:0000259" key="2">
    <source>
        <dbReference type="Pfam" id="PF06985"/>
    </source>
</evidence>
<gene>
    <name evidence="3" type="ORF">B0T25DRAFT_517447</name>
</gene>
<dbReference type="InterPro" id="IPR052895">
    <property type="entry name" value="HetReg/Transcr_Mod"/>
</dbReference>
<evidence type="ECO:0000256" key="1">
    <source>
        <dbReference type="SAM" id="MobiDB-lite"/>
    </source>
</evidence>
<keyword evidence="4" id="KW-1185">Reference proteome</keyword>
<evidence type="ECO:0000313" key="3">
    <source>
        <dbReference type="EMBL" id="KAK3358159.1"/>
    </source>
</evidence>
<accession>A0AAJ0HP33</accession>
<dbReference type="Proteomes" id="UP001275084">
    <property type="component" value="Unassembled WGS sequence"/>
</dbReference>
<proteinExistence type="predicted"/>
<reference evidence="3" key="1">
    <citation type="journal article" date="2023" name="Mol. Phylogenet. Evol.">
        <title>Genome-scale phylogeny and comparative genomics of the fungal order Sordariales.</title>
        <authorList>
            <person name="Hensen N."/>
            <person name="Bonometti L."/>
            <person name="Westerberg I."/>
            <person name="Brannstrom I.O."/>
            <person name="Guillou S."/>
            <person name="Cros-Aarteil S."/>
            <person name="Calhoun S."/>
            <person name="Haridas S."/>
            <person name="Kuo A."/>
            <person name="Mondo S."/>
            <person name="Pangilinan J."/>
            <person name="Riley R."/>
            <person name="LaButti K."/>
            <person name="Andreopoulos B."/>
            <person name="Lipzen A."/>
            <person name="Chen C."/>
            <person name="Yan M."/>
            <person name="Daum C."/>
            <person name="Ng V."/>
            <person name="Clum A."/>
            <person name="Steindorff A."/>
            <person name="Ohm R.A."/>
            <person name="Martin F."/>
            <person name="Silar P."/>
            <person name="Natvig D.O."/>
            <person name="Lalanne C."/>
            <person name="Gautier V."/>
            <person name="Ament-Velasquez S.L."/>
            <person name="Kruys A."/>
            <person name="Hutchinson M.I."/>
            <person name="Powell A.J."/>
            <person name="Barry K."/>
            <person name="Miller A.N."/>
            <person name="Grigoriev I.V."/>
            <person name="Debuchy R."/>
            <person name="Gladieux P."/>
            <person name="Hiltunen Thoren M."/>
            <person name="Johannesson H."/>
        </authorList>
    </citation>
    <scope>NUCLEOTIDE SEQUENCE</scope>
    <source>
        <strain evidence="3">CBS 955.72</strain>
    </source>
</reference>
<evidence type="ECO:0000313" key="4">
    <source>
        <dbReference type="Proteomes" id="UP001275084"/>
    </source>
</evidence>
<dbReference type="AlphaFoldDB" id="A0AAJ0HP33"/>
<comment type="caution">
    <text evidence="3">The sequence shown here is derived from an EMBL/GenBank/DDBJ whole genome shotgun (WGS) entry which is preliminary data.</text>
</comment>
<sequence>MTLPLSQNLHDALLMLSKDSSSSFGWPQRSKYLWVDALSINQSDIPERNAQVKMMSDIFQRADSIIAWLGVEDQFTDDALAVINGISAIMDEAYAQDSAHYTKFFCPVASLEFYNSLGIESLTFNHWLGFLCLLSRPWFKRACLDRSGDCPSQKRHCDGRLQAIPLGAPGQGPLVSSGHEMAGTSCRSLERGARSPSTRRIPTLGNHR</sequence>